<organism evidence="2 3">
    <name type="scientific">Virgisporangium aurantiacum</name>
    <dbReference type="NCBI Taxonomy" id="175570"/>
    <lineage>
        <taxon>Bacteria</taxon>
        <taxon>Bacillati</taxon>
        <taxon>Actinomycetota</taxon>
        <taxon>Actinomycetes</taxon>
        <taxon>Micromonosporales</taxon>
        <taxon>Micromonosporaceae</taxon>
        <taxon>Virgisporangium</taxon>
    </lineage>
</organism>
<evidence type="ECO:0000313" key="3">
    <source>
        <dbReference type="Proteomes" id="UP000612585"/>
    </source>
</evidence>
<proteinExistence type="predicted"/>
<evidence type="ECO:0008006" key="4">
    <source>
        <dbReference type="Google" id="ProtNLM"/>
    </source>
</evidence>
<keyword evidence="1" id="KW-0732">Signal</keyword>
<gene>
    <name evidence="2" type="ORF">Vau01_053700</name>
</gene>
<comment type="caution">
    <text evidence="2">The sequence shown here is derived from an EMBL/GenBank/DDBJ whole genome shotgun (WGS) entry which is preliminary data.</text>
</comment>
<dbReference type="AlphaFoldDB" id="A0A8J3Z5R8"/>
<dbReference type="Proteomes" id="UP000612585">
    <property type="component" value="Unassembled WGS sequence"/>
</dbReference>
<reference evidence="2" key="1">
    <citation type="submission" date="2021-01" db="EMBL/GenBank/DDBJ databases">
        <title>Whole genome shotgun sequence of Virgisporangium aurantiacum NBRC 16421.</title>
        <authorList>
            <person name="Komaki H."/>
            <person name="Tamura T."/>
        </authorList>
    </citation>
    <scope>NUCLEOTIDE SEQUENCE</scope>
    <source>
        <strain evidence="2">NBRC 16421</strain>
    </source>
</reference>
<dbReference type="EMBL" id="BOPG01000033">
    <property type="protein sequence ID" value="GIJ57854.1"/>
    <property type="molecule type" value="Genomic_DNA"/>
</dbReference>
<evidence type="ECO:0000256" key="1">
    <source>
        <dbReference type="SAM" id="SignalP"/>
    </source>
</evidence>
<keyword evidence="3" id="KW-1185">Reference proteome</keyword>
<evidence type="ECO:0000313" key="2">
    <source>
        <dbReference type="EMBL" id="GIJ57854.1"/>
    </source>
</evidence>
<feature type="chain" id="PRO_5035193080" description="Secreted protein" evidence="1">
    <location>
        <begin position="41"/>
        <end position="368"/>
    </location>
</feature>
<feature type="signal peptide" evidence="1">
    <location>
        <begin position="1"/>
        <end position="40"/>
    </location>
</feature>
<name>A0A8J3Z5R8_9ACTN</name>
<accession>A0A8J3Z5R8</accession>
<protein>
    <recommendedName>
        <fullName evidence="4">Secreted protein</fullName>
    </recommendedName>
</protein>
<sequence length="368" mass="38651">MTHPGSGSPSGRTLPPMRRYPIALAAALLVILFAPVPAFAGPGAVDGYVWVDQPSTVDYTVGHAWRHNSTGGDITVHRPSAGVYRLTFEGMAGSGGVAHARPYGSGNTAICTVAGWRSGGSDQVVDVHCFDAAGTAADTRFVAGFTNRTGLPGTLAYLFASKASPPLGVPYEPKSWYDSTGGTPQVWRQSVGVYMMIVGTVDSHYPVDHHDGVYQVTAYGRGPARCEVHGENDETPTPIAVFCHDAAGAPVDTRFVVTYAHGVSALGTGAASANAHYSYFSDDLTSWYLAGYRNAGGATGFTRWGIGNYRVTFPGLAMGGGHATAGSRGNPSTYCHIAWWGPGDATVNCFDRTTDLPADSEFSVLMVD</sequence>